<dbReference type="GO" id="GO:0005886">
    <property type="term" value="C:plasma membrane"/>
    <property type="evidence" value="ECO:0007669"/>
    <property type="project" value="UniProtKB-SubCell"/>
</dbReference>
<gene>
    <name evidence="14" type="ORF">HPLM_LOCUS19874</name>
</gene>
<keyword evidence="6" id="KW-1003">Cell membrane</keyword>
<keyword evidence="7" id="KW-0762">Sugar transport</keyword>
<dbReference type="PANTHER" id="PTHR10791:SF112">
    <property type="entry name" value="SUGAR TRANSPORTER SWEET1"/>
    <property type="match status" value="1"/>
</dbReference>
<feature type="transmembrane region" description="Helical" evidence="13">
    <location>
        <begin position="6"/>
        <end position="30"/>
    </location>
</feature>
<evidence type="ECO:0000256" key="1">
    <source>
        <dbReference type="ARBA" id="ARBA00004651"/>
    </source>
</evidence>
<dbReference type="FunFam" id="1.20.1280.290:FF:000010">
    <property type="entry name" value="Sugar transporter SWEET"/>
    <property type="match status" value="1"/>
</dbReference>
<dbReference type="Pfam" id="PF03083">
    <property type="entry name" value="MtN3_slv"/>
    <property type="match status" value="1"/>
</dbReference>
<dbReference type="Proteomes" id="UP000268014">
    <property type="component" value="Unassembled WGS sequence"/>
</dbReference>
<evidence type="ECO:0000313" key="16">
    <source>
        <dbReference type="WBParaSite" id="HPLM_0001988201-mRNA-1"/>
    </source>
</evidence>
<evidence type="ECO:0000256" key="7">
    <source>
        <dbReference type="ARBA" id="ARBA00022597"/>
    </source>
</evidence>
<dbReference type="InterPro" id="IPR047664">
    <property type="entry name" value="SWEET"/>
</dbReference>
<evidence type="ECO:0000256" key="2">
    <source>
        <dbReference type="ARBA" id="ARBA00004653"/>
    </source>
</evidence>
<protein>
    <recommendedName>
        <fullName evidence="4">Sugar transporter SWEET1</fullName>
    </recommendedName>
</protein>
<keyword evidence="8 13" id="KW-0812">Transmembrane</keyword>
<evidence type="ECO:0000256" key="3">
    <source>
        <dbReference type="ARBA" id="ARBA00007809"/>
    </source>
</evidence>
<keyword evidence="15" id="KW-1185">Reference proteome</keyword>
<dbReference type="GO" id="GO:0000139">
    <property type="term" value="C:Golgi membrane"/>
    <property type="evidence" value="ECO:0007669"/>
    <property type="project" value="UniProtKB-SubCell"/>
</dbReference>
<dbReference type="PANTHER" id="PTHR10791">
    <property type="entry name" value="RAG1-ACTIVATING PROTEIN 1"/>
    <property type="match status" value="1"/>
</dbReference>
<evidence type="ECO:0000256" key="5">
    <source>
        <dbReference type="ARBA" id="ARBA00022448"/>
    </source>
</evidence>
<reference evidence="14 15" key="2">
    <citation type="submission" date="2018-11" db="EMBL/GenBank/DDBJ databases">
        <authorList>
            <consortium name="Pathogen Informatics"/>
        </authorList>
    </citation>
    <scope>NUCLEOTIDE SEQUENCE [LARGE SCALE GENOMIC DNA]</scope>
    <source>
        <strain evidence="14 15">MHpl1</strain>
    </source>
</reference>
<dbReference type="EMBL" id="UZAF01021663">
    <property type="protein sequence ID" value="VDO79917.1"/>
    <property type="molecule type" value="Genomic_DNA"/>
</dbReference>
<evidence type="ECO:0000256" key="4">
    <source>
        <dbReference type="ARBA" id="ARBA00021741"/>
    </source>
</evidence>
<evidence type="ECO:0000256" key="12">
    <source>
        <dbReference type="ARBA" id="ARBA00023136"/>
    </source>
</evidence>
<keyword evidence="12 13" id="KW-0472">Membrane</keyword>
<evidence type="ECO:0000256" key="9">
    <source>
        <dbReference type="ARBA" id="ARBA00022737"/>
    </source>
</evidence>
<keyword evidence="5" id="KW-0813">Transport</keyword>
<evidence type="ECO:0000313" key="14">
    <source>
        <dbReference type="EMBL" id="VDO79917.1"/>
    </source>
</evidence>
<dbReference type="InterPro" id="IPR004316">
    <property type="entry name" value="SWEET_rpt"/>
</dbReference>
<evidence type="ECO:0000256" key="13">
    <source>
        <dbReference type="SAM" id="Phobius"/>
    </source>
</evidence>
<keyword evidence="10 13" id="KW-1133">Transmembrane helix</keyword>
<evidence type="ECO:0000256" key="10">
    <source>
        <dbReference type="ARBA" id="ARBA00022989"/>
    </source>
</evidence>
<evidence type="ECO:0000256" key="8">
    <source>
        <dbReference type="ARBA" id="ARBA00022692"/>
    </source>
</evidence>
<proteinExistence type="inferred from homology"/>
<organism evidence="16">
    <name type="scientific">Haemonchus placei</name>
    <name type="common">Barber's pole worm</name>
    <dbReference type="NCBI Taxonomy" id="6290"/>
    <lineage>
        <taxon>Eukaryota</taxon>
        <taxon>Metazoa</taxon>
        <taxon>Ecdysozoa</taxon>
        <taxon>Nematoda</taxon>
        <taxon>Chromadorea</taxon>
        <taxon>Rhabditida</taxon>
        <taxon>Rhabditina</taxon>
        <taxon>Rhabditomorpha</taxon>
        <taxon>Strongyloidea</taxon>
        <taxon>Trichostrongylidae</taxon>
        <taxon>Haemonchus</taxon>
    </lineage>
</organism>
<keyword evidence="11" id="KW-0333">Golgi apparatus</keyword>
<feature type="transmembrane region" description="Helical" evidence="13">
    <location>
        <begin position="67"/>
        <end position="88"/>
    </location>
</feature>
<dbReference type="AlphaFoldDB" id="A0A0N4X690"/>
<evidence type="ECO:0000313" key="15">
    <source>
        <dbReference type="Proteomes" id="UP000268014"/>
    </source>
</evidence>
<comment type="similarity">
    <text evidence="3">Belongs to the SWEET sugar transporter family.</text>
</comment>
<sequence length="142" mass="15946">MTTDEILPYLSVSAICTTIGLFLCGIQICLRIRERGTTEGTGSAPFLIAFISCAFWLQYGVLKHDNVVIFVNIVGFMLQGCYLSYYFFMTRNTVSMCILTKAYLSILLLEWQPNNCDTIWKNLAVGVPNAKACLNPKKIEIL</sequence>
<accession>A0A0N4X690</accession>
<dbReference type="OrthoDB" id="409725at2759"/>
<dbReference type="Gene3D" id="1.20.1280.290">
    <property type="match status" value="1"/>
</dbReference>
<keyword evidence="9" id="KW-0677">Repeat</keyword>
<feature type="transmembrane region" description="Helical" evidence="13">
    <location>
        <begin position="42"/>
        <end position="61"/>
    </location>
</feature>
<dbReference type="WBParaSite" id="HPLM_0001988201-mRNA-1">
    <property type="protein sequence ID" value="HPLM_0001988201-mRNA-1"/>
    <property type="gene ID" value="HPLM_0001988201"/>
</dbReference>
<comment type="subcellular location">
    <subcellularLocation>
        <location evidence="1">Cell membrane</location>
        <topology evidence="1">Multi-pass membrane protein</topology>
    </subcellularLocation>
    <subcellularLocation>
        <location evidence="2">Golgi apparatus membrane</location>
        <topology evidence="2">Multi-pass membrane protein</topology>
    </subcellularLocation>
</comment>
<evidence type="ECO:0000256" key="11">
    <source>
        <dbReference type="ARBA" id="ARBA00023034"/>
    </source>
</evidence>
<name>A0A0N4X690_HAEPC</name>
<reference evidence="16" key="1">
    <citation type="submission" date="2017-02" db="UniProtKB">
        <authorList>
            <consortium name="WormBaseParasite"/>
        </authorList>
    </citation>
    <scope>IDENTIFICATION</scope>
</reference>
<dbReference type="GO" id="GO:0051119">
    <property type="term" value="F:sugar transmembrane transporter activity"/>
    <property type="evidence" value="ECO:0007669"/>
    <property type="project" value="InterPro"/>
</dbReference>
<evidence type="ECO:0000256" key="6">
    <source>
        <dbReference type="ARBA" id="ARBA00022475"/>
    </source>
</evidence>